<dbReference type="SMART" id="SM00129">
    <property type="entry name" value="KISc"/>
    <property type="match status" value="1"/>
</dbReference>
<keyword evidence="2" id="KW-0175">Coiled coil</keyword>
<dbReference type="Gene3D" id="3.40.850.10">
    <property type="entry name" value="Kinesin motor domain"/>
    <property type="match status" value="1"/>
</dbReference>
<dbReference type="InterPro" id="IPR027640">
    <property type="entry name" value="Kinesin-like_fam"/>
</dbReference>
<dbReference type="Gene3D" id="2.30.29.30">
    <property type="entry name" value="Pleckstrin-homology domain (PH domain)/Phosphotyrosine-binding domain (PTB)"/>
    <property type="match status" value="1"/>
</dbReference>
<dbReference type="InterPro" id="IPR036961">
    <property type="entry name" value="Kinesin_motor_dom_sf"/>
</dbReference>
<feature type="region of interest" description="Disordered" evidence="3">
    <location>
        <begin position="425"/>
        <end position="458"/>
    </location>
</feature>
<evidence type="ECO:0000256" key="3">
    <source>
        <dbReference type="SAM" id="MobiDB-lite"/>
    </source>
</evidence>
<reference evidence="6" key="1">
    <citation type="submission" date="2021-05" db="EMBL/GenBank/DDBJ databases">
        <title>The genome of the haptophyte Pavlova lutheri (Diacronema luteri, Pavlovales) - a model for lipid biosynthesis in eukaryotic algae.</title>
        <authorList>
            <person name="Hulatt C.J."/>
            <person name="Posewitz M.C."/>
        </authorList>
    </citation>
    <scope>NUCLEOTIDE SEQUENCE</scope>
    <source>
        <strain evidence="6">NIVA-4/92</strain>
    </source>
</reference>
<dbReference type="PANTHER" id="PTHR24115:SF1004">
    <property type="entry name" value="KINESIN-LIKE PROTEIN KIF15"/>
    <property type="match status" value="1"/>
</dbReference>
<evidence type="ECO:0000313" key="6">
    <source>
        <dbReference type="EMBL" id="KAG8464864.1"/>
    </source>
</evidence>
<feature type="domain" description="PH" evidence="4">
    <location>
        <begin position="592"/>
        <end position="689"/>
    </location>
</feature>
<dbReference type="OrthoDB" id="185175at2759"/>
<protein>
    <recommendedName>
        <fullName evidence="8">Kinesin-like protein</fullName>
    </recommendedName>
</protein>
<keyword evidence="1" id="KW-0067">ATP-binding</keyword>
<dbReference type="InterPro" id="IPR001752">
    <property type="entry name" value="Kinesin_motor_dom"/>
</dbReference>
<keyword evidence="7" id="KW-1185">Reference proteome</keyword>
<gene>
    <name evidence="6" type="ORF">KFE25_010232</name>
</gene>
<dbReference type="PROSITE" id="PS50003">
    <property type="entry name" value="PH_DOMAIN"/>
    <property type="match status" value="1"/>
</dbReference>
<dbReference type="InterPro" id="IPR001849">
    <property type="entry name" value="PH_domain"/>
</dbReference>
<dbReference type="Pfam" id="PF00225">
    <property type="entry name" value="Kinesin"/>
    <property type="match status" value="1"/>
</dbReference>
<dbReference type="GO" id="GO:0003777">
    <property type="term" value="F:microtubule motor activity"/>
    <property type="evidence" value="ECO:0007669"/>
    <property type="project" value="InterPro"/>
</dbReference>
<feature type="region of interest" description="Disordered" evidence="3">
    <location>
        <begin position="505"/>
        <end position="578"/>
    </location>
</feature>
<name>A0A8J5XKV7_DIALT</name>
<accession>A0A8J5XKV7</accession>
<dbReference type="GO" id="GO:0005874">
    <property type="term" value="C:microtubule"/>
    <property type="evidence" value="ECO:0007669"/>
    <property type="project" value="TreeGrafter"/>
</dbReference>
<dbReference type="GO" id="GO:0007018">
    <property type="term" value="P:microtubule-based movement"/>
    <property type="evidence" value="ECO:0007669"/>
    <property type="project" value="InterPro"/>
</dbReference>
<feature type="binding site" evidence="1">
    <location>
        <begin position="85"/>
        <end position="92"/>
    </location>
    <ligand>
        <name>ATP</name>
        <dbReference type="ChEBI" id="CHEBI:30616"/>
    </ligand>
</feature>
<dbReference type="SUPFAM" id="SSF52540">
    <property type="entry name" value="P-loop containing nucleoside triphosphate hydrolases"/>
    <property type="match status" value="1"/>
</dbReference>
<evidence type="ECO:0000259" key="5">
    <source>
        <dbReference type="PROSITE" id="PS50067"/>
    </source>
</evidence>
<evidence type="ECO:0000256" key="2">
    <source>
        <dbReference type="SAM" id="Coils"/>
    </source>
</evidence>
<evidence type="ECO:0000256" key="1">
    <source>
        <dbReference type="PROSITE-ProRule" id="PRU00283"/>
    </source>
</evidence>
<keyword evidence="1" id="KW-0505">Motor protein</keyword>
<evidence type="ECO:0000259" key="4">
    <source>
        <dbReference type="PROSITE" id="PS50003"/>
    </source>
</evidence>
<dbReference type="GO" id="GO:0008017">
    <property type="term" value="F:microtubule binding"/>
    <property type="evidence" value="ECO:0007669"/>
    <property type="project" value="InterPro"/>
</dbReference>
<dbReference type="Pfam" id="PF00169">
    <property type="entry name" value="PH"/>
    <property type="match status" value="1"/>
</dbReference>
<feature type="compositionally biased region" description="Low complexity" evidence="3">
    <location>
        <begin position="534"/>
        <end position="547"/>
    </location>
</feature>
<evidence type="ECO:0008006" key="8">
    <source>
        <dbReference type="Google" id="ProtNLM"/>
    </source>
</evidence>
<feature type="compositionally biased region" description="Low complexity" evidence="3">
    <location>
        <begin position="567"/>
        <end position="576"/>
    </location>
</feature>
<dbReference type="AlphaFoldDB" id="A0A8J5XKV7"/>
<sequence>MAAGDRWGVVCRLRSPPTGSEGACVVSVGGSHTLNLQSLLRPRTFFVGHAVDSSVGSAELFERIGGPGAIARVLAGEDAFVVACGQAGTGKTKAMLGEDGLVRMACERLLSSDIDHSSVRVAITFAELCAEDVRDLLSPAAAKAAAVTDAAASAVARHADAPVVIFDARDGSARLGGLTQMACREGALVRQLVLAAQARRQPGAHFVVTISLEPAVDEQQGGSPRAPAPRLVLADLASAPHPLHAPGAQQQQRASGPALRALLDVVLALGQATTERSARKRARLLDAARVHADSPLLLRLIAPALRGQAACVWLCTLSPLRSDLGGSLRTMRLAAAAAQVDFSRLRSADGARSPPRDEQGGARALAARGAAVGSGARQLLLAPEASGAASGGVGVGAAVSGLRAIRPGSGIGLAAAARGLHLRGAAARGGSGEPDGGDGDGEASRHARLRRRSTDASTPLDLSAQLLATQRRLIDALRARRDELAAEAESKDALHARLGGQLAAARRGVQRGGGDRPAEPASALRASGSGGAAAAGRSPASGAQGAGWRPRAASGEPNAPQRAVTHAPAVAAPASRAEAREARDASVCAEGARSVSGYLTKQGGLFPTWKRRFVRLEGQTLSYFAGPHAAQPIRAFRLGGGSAVLDASDANPLGFDCVPAGLAERIFHFRAPTLEARRVWVAALRDAAPQALGLSSFPLPPR</sequence>
<keyword evidence="1" id="KW-0547">Nucleotide-binding</keyword>
<organism evidence="6 7">
    <name type="scientific">Diacronema lutheri</name>
    <name type="common">Unicellular marine alga</name>
    <name type="synonym">Monochrysis lutheri</name>
    <dbReference type="NCBI Taxonomy" id="2081491"/>
    <lineage>
        <taxon>Eukaryota</taxon>
        <taxon>Haptista</taxon>
        <taxon>Haptophyta</taxon>
        <taxon>Pavlovophyceae</taxon>
        <taxon>Pavlovales</taxon>
        <taxon>Pavlovaceae</taxon>
        <taxon>Diacronema</taxon>
    </lineage>
</organism>
<feature type="domain" description="Kinesin motor" evidence="5">
    <location>
        <begin position="6"/>
        <end position="340"/>
    </location>
</feature>
<dbReference type="PANTHER" id="PTHR24115">
    <property type="entry name" value="KINESIN-RELATED"/>
    <property type="match status" value="1"/>
</dbReference>
<proteinExistence type="inferred from homology"/>
<dbReference type="GO" id="GO:0005524">
    <property type="term" value="F:ATP binding"/>
    <property type="evidence" value="ECO:0007669"/>
    <property type="project" value="UniProtKB-UniRule"/>
</dbReference>
<comment type="similarity">
    <text evidence="1">Belongs to the TRAFAC class myosin-kinesin ATPase superfamily. Kinesin family.</text>
</comment>
<dbReference type="GO" id="GO:0005871">
    <property type="term" value="C:kinesin complex"/>
    <property type="evidence" value="ECO:0007669"/>
    <property type="project" value="TreeGrafter"/>
</dbReference>
<comment type="caution">
    <text evidence="6">The sequence shown here is derived from an EMBL/GenBank/DDBJ whole genome shotgun (WGS) entry which is preliminary data.</text>
</comment>
<dbReference type="EMBL" id="JAGTXO010000012">
    <property type="protein sequence ID" value="KAG8464864.1"/>
    <property type="molecule type" value="Genomic_DNA"/>
</dbReference>
<dbReference type="InterPro" id="IPR027417">
    <property type="entry name" value="P-loop_NTPase"/>
</dbReference>
<dbReference type="GO" id="GO:0016887">
    <property type="term" value="F:ATP hydrolysis activity"/>
    <property type="evidence" value="ECO:0007669"/>
    <property type="project" value="TreeGrafter"/>
</dbReference>
<dbReference type="SMART" id="SM00233">
    <property type="entry name" value="PH"/>
    <property type="match status" value="1"/>
</dbReference>
<evidence type="ECO:0000313" key="7">
    <source>
        <dbReference type="Proteomes" id="UP000751190"/>
    </source>
</evidence>
<dbReference type="SUPFAM" id="SSF50729">
    <property type="entry name" value="PH domain-like"/>
    <property type="match status" value="1"/>
</dbReference>
<feature type="coiled-coil region" evidence="2">
    <location>
        <begin position="467"/>
        <end position="494"/>
    </location>
</feature>
<dbReference type="PROSITE" id="PS50067">
    <property type="entry name" value="KINESIN_MOTOR_2"/>
    <property type="match status" value="1"/>
</dbReference>
<dbReference type="Proteomes" id="UP000751190">
    <property type="component" value="Unassembled WGS sequence"/>
</dbReference>
<dbReference type="InterPro" id="IPR011993">
    <property type="entry name" value="PH-like_dom_sf"/>
</dbReference>